<keyword evidence="1" id="KW-0808">Transferase</keyword>
<evidence type="ECO:0000313" key="3">
    <source>
        <dbReference type="EMBL" id="KKH84522.1"/>
    </source>
</evidence>
<dbReference type="Proteomes" id="UP000034578">
    <property type="component" value="Unassembled WGS sequence"/>
</dbReference>
<dbReference type="InterPro" id="IPR001451">
    <property type="entry name" value="Hexapep"/>
</dbReference>
<dbReference type="AlphaFoldDB" id="A0A0F8RAW3"/>
<evidence type="ECO:0008006" key="6">
    <source>
        <dbReference type="Google" id="ProtNLM"/>
    </source>
</evidence>
<dbReference type="Pfam" id="PF00132">
    <property type="entry name" value="Hexapep"/>
    <property type="match status" value="1"/>
</dbReference>
<gene>
    <name evidence="2" type="ORF">DU47_20750</name>
    <name evidence="3" type="ORF">DU80_19860</name>
</gene>
<accession>A0A0F8RAW3</accession>
<dbReference type="SUPFAM" id="SSF51161">
    <property type="entry name" value="Trimeric LpxA-like enzymes"/>
    <property type="match status" value="1"/>
</dbReference>
<proteinExistence type="predicted"/>
<dbReference type="InterPro" id="IPR011004">
    <property type="entry name" value="Trimer_LpxA-like_sf"/>
</dbReference>
<sequence>MLCKMAIYIRNKLYTYLIYLLLLKKKSYIKISFTSTSLPILLRNIDKIGTNVYIGNNARIGISRSATLIIKDGTQINDNLEISCNSFIEIGENVLIGRNVFIGDNIHNYERIYQPIIKQQLSMGGKTIIEDDCWIGTGSCVLKDVVIGKHSIVGANSVVTKDIPPYSVSVGIPAKVVKKYDFEKERWIKI</sequence>
<evidence type="ECO:0000256" key="1">
    <source>
        <dbReference type="ARBA" id="ARBA00022679"/>
    </source>
</evidence>
<dbReference type="InterPro" id="IPR018357">
    <property type="entry name" value="Hexapep_transf_CS"/>
</dbReference>
<dbReference type="PANTHER" id="PTHR23416">
    <property type="entry name" value="SIALIC ACID SYNTHASE-RELATED"/>
    <property type="match status" value="1"/>
</dbReference>
<reference evidence="4 5" key="1">
    <citation type="journal article" date="2015" name="ISME J.">
        <title>Genomic and phenotypic differentiation among Methanosarcina mazei populations from Columbia River sediment.</title>
        <authorList>
            <person name="Youngblut N.D."/>
            <person name="Wirth J.S."/>
            <person name="Henriksen J.R."/>
            <person name="Smith M."/>
            <person name="Simon H."/>
            <person name="Metcalf W.W."/>
            <person name="Whitaker R.J."/>
        </authorList>
    </citation>
    <scope>NUCLEOTIDE SEQUENCE [LARGE SCALE GENOMIC DNA]</scope>
    <source>
        <strain evidence="3 4">1.H.M.2.1</strain>
        <strain evidence="2 5">2.F.A.2.4</strain>
    </source>
</reference>
<dbReference type="Proteomes" id="UP000034152">
    <property type="component" value="Unassembled WGS sequence"/>
</dbReference>
<organism evidence="3 4">
    <name type="scientific">Methanosarcina mazei</name>
    <name type="common">Methanosarcina frisia</name>
    <dbReference type="NCBI Taxonomy" id="2209"/>
    <lineage>
        <taxon>Archaea</taxon>
        <taxon>Methanobacteriati</taxon>
        <taxon>Methanobacteriota</taxon>
        <taxon>Stenosarchaea group</taxon>
        <taxon>Methanomicrobia</taxon>
        <taxon>Methanosarcinales</taxon>
        <taxon>Methanosarcinaceae</taxon>
        <taxon>Methanosarcina</taxon>
    </lineage>
</organism>
<dbReference type="EMBL" id="JJQU01000141">
    <property type="protein sequence ID" value="KKH84522.1"/>
    <property type="molecule type" value="Genomic_DNA"/>
</dbReference>
<protein>
    <recommendedName>
        <fullName evidence="6">Acyltransferase</fullName>
    </recommendedName>
</protein>
<comment type="caution">
    <text evidence="3">The sequence shown here is derived from an EMBL/GenBank/DDBJ whole genome shotgun (WGS) entry which is preliminary data.</text>
</comment>
<dbReference type="CDD" id="cd04647">
    <property type="entry name" value="LbH_MAT_like"/>
    <property type="match status" value="1"/>
</dbReference>
<dbReference type="PATRIC" id="fig|2209.56.peg.4309"/>
<name>A0A0F8RAW3_METMZ</name>
<dbReference type="Gene3D" id="2.160.10.10">
    <property type="entry name" value="Hexapeptide repeat proteins"/>
    <property type="match status" value="1"/>
</dbReference>
<evidence type="ECO:0000313" key="5">
    <source>
        <dbReference type="Proteomes" id="UP000034578"/>
    </source>
</evidence>
<evidence type="ECO:0000313" key="2">
    <source>
        <dbReference type="EMBL" id="KKF99279.1"/>
    </source>
</evidence>
<keyword evidence="5" id="KW-1185">Reference proteome</keyword>
<evidence type="ECO:0000313" key="4">
    <source>
        <dbReference type="Proteomes" id="UP000034152"/>
    </source>
</evidence>
<dbReference type="PANTHER" id="PTHR23416:SF78">
    <property type="entry name" value="LIPOPOLYSACCHARIDE BIOSYNTHESIS O-ACETYL TRANSFERASE WBBJ-RELATED"/>
    <property type="match status" value="1"/>
</dbReference>
<dbReference type="GO" id="GO:0016740">
    <property type="term" value="F:transferase activity"/>
    <property type="evidence" value="ECO:0007669"/>
    <property type="project" value="UniProtKB-KW"/>
</dbReference>
<dbReference type="EMBL" id="JJOS01000118">
    <property type="protein sequence ID" value="KKF99279.1"/>
    <property type="molecule type" value="Genomic_DNA"/>
</dbReference>
<dbReference type="InterPro" id="IPR051159">
    <property type="entry name" value="Hexapeptide_acetyltransf"/>
</dbReference>
<dbReference type="PROSITE" id="PS00101">
    <property type="entry name" value="HEXAPEP_TRANSFERASES"/>
    <property type="match status" value="1"/>
</dbReference>